<dbReference type="InterPro" id="IPR036942">
    <property type="entry name" value="Beta-barrel_TonB_sf"/>
</dbReference>
<dbReference type="Pfam" id="PF07715">
    <property type="entry name" value="Plug"/>
    <property type="match status" value="1"/>
</dbReference>
<dbReference type="PANTHER" id="PTHR32552">
    <property type="entry name" value="FERRICHROME IRON RECEPTOR-RELATED"/>
    <property type="match status" value="1"/>
</dbReference>
<proteinExistence type="inferred from homology"/>
<keyword evidence="9 11" id="KW-0472">Membrane</keyword>
<feature type="signal peptide" evidence="13">
    <location>
        <begin position="1"/>
        <end position="32"/>
    </location>
</feature>
<evidence type="ECO:0000256" key="3">
    <source>
        <dbReference type="ARBA" id="ARBA00022452"/>
    </source>
</evidence>
<evidence type="ECO:0000313" key="17">
    <source>
        <dbReference type="Proteomes" id="UP000829194"/>
    </source>
</evidence>
<dbReference type="InterPro" id="IPR012910">
    <property type="entry name" value="Plug_dom"/>
</dbReference>
<evidence type="ECO:0000313" key="16">
    <source>
        <dbReference type="EMBL" id="UNP30155.1"/>
    </source>
</evidence>
<dbReference type="InterPro" id="IPR039426">
    <property type="entry name" value="TonB-dep_rcpt-like"/>
</dbReference>
<organism evidence="16 17">
    <name type="scientific">Lysobacter gummosus</name>
    <dbReference type="NCBI Taxonomy" id="262324"/>
    <lineage>
        <taxon>Bacteria</taxon>
        <taxon>Pseudomonadati</taxon>
        <taxon>Pseudomonadota</taxon>
        <taxon>Gammaproteobacteria</taxon>
        <taxon>Lysobacterales</taxon>
        <taxon>Lysobacteraceae</taxon>
        <taxon>Lysobacter</taxon>
    </lineage>
</organism>
<reference evidence="16 17" key="1">
    <citation type="submission" date="2022-03" db="EMBL/GenBank/DDBJ databases">
        <title>Complete genome sequence of Lysobacter capsici VKM B-2533 and Lysobacter gummosus 10.1.1, promising sources of lytic agents.</title>
        <authorList>
            <person name="Tarlachkov S.V."/>
            <person name="Kudryakova I.V."/>
            <person name="Afoshin A.S."/>
            <person name="Leontyevskaya E.A."/>
            <person name="Leontyevskaya N.V."/>
        </authorList>
    </citation>
    <scope>NUCLEOTIDE SEQUENCE [LARGE SCALE GENOMIC DNA]</scope>
    <source>
        <strain evidence="16 17">10.1.1</strain>
    </source>
</reference>
<keyword evidence="6" id="KW-0408">Iron</keyword>
<evidence type="ECO:0000256" key="13">
    <source>
        <dbReference type="SAM" id="SignalP"/>
    </source>
</evidence>
<dbReference type="PROSITE" id="PS52016">
    <property type="entry name" value="TONB_DEPENDENT_REC_3"/>
    <property type="match status" value="1"/>
</dbReference>
<keyword evidence="10 11" id="KW-0998">Cell outer membrane</keyword>
<keyword evidence="13" id="KW-0732">Signal</keyword>
<evidence type="ECO:0000256" key="4">
    <source>
        <dbReference type="ARBA" id="ARBA00022496"/>
    </source>
</evidence>
<comment type="similarity">
    <text evidence="11 12">Belongs to the TonB-dependent receptor family.</text>
</comment>
<evidence type="ECO:0000259" key="14">
    <source>
        <dbReference type="Pfam" id="PF00593"/>
    </source>
</evidence>
<dbReference type="Gene3D" id="2.40.170.20">
    <property type="entry name" value="TonB-dependent receptor, beta-barrel domain"/>
    <property type="match status" value="3"/>
</dbReference>
<gene>
    <name evidence="16" type="ORF">MOV92_02420</name>
</gene>
<feature type="domain" description="TonB-dependent receptor-like beta-barrel" evidence="14">
    <location>
        <begin position="308"/>
        <end position="908"/>
    </location>
</feature>
<evidence type="ECO:0000256" key="6">
    <source>
        <dbReference type="ARBA" id="ARBA00023004"/>
    </source>
</evidence>
<protein>
    <submittedName>
        <fullName evidence="16">TonB-dependent receptor</fullName>
    </submittedName>
</protein>
<evidence type="ECO:0000256" key="11">
    <source>
        <dbReference type="PROSITE-ProRule" id="PRU01360"/>
    </source>
</evidence>
<evidence type="ECO:0000256" key="7">
    <source>
        <dbReference type="ARBA" id="ARBA00023065"/>
    </source>
</evidence>
<evidence type="ECO:0000256" key="5">
    <source>
        <dbReference type="ARBA" id="ARBA00022692"/>
    </source>
</evidence>
<name>A0ABY3XEQ2_9GAMM</name>
<dbReference type="SUPFAM" id="SSF56935">
    <property type="entry name" value="Porins"/>
    <property type="match status" value="1"/>
</dbReference>
<evidence type="ECO:0000256" key="2">
    <source>
        <dbReference type="ARBA" id="ARBA00022448"/>
    </source>
</evidence>
<keyword evidence="16" id="KW-0675">Receptor</keyword>
<feature type="domain" description="TonB-dependent receptor plug" evidence="15">
    <location>
        <begin position="81"/>
        <end position="186"/>
    </location>
</feature>
<dbReference type="InterPro" id="IPR000531">
    <property type="entry name" value="Beta-barrel_TonB"/>
</dbReference>
<keyword evidence="2 11" id="KW-0813">Transport</keyword>
<evidence type="ECO:0000256" key="1">
    <source>
        <dbReference type="ARBA" id="ARBA00004571"/>
    </source>
</evidence>
<keyword evidence="17" id="KW-1185">Reference proteome</keyword>
<keyword evidence="4" id="KW-0410">Iron transport</keyword>
<keyword evidence="7" id="KW-0406">Ion transport</keyword>
<evidence type="ECO:0000256" key="12">
    <source>
        <dbReference type="RuleBase" id="RU003357"/>
    </source>
</evidence>
<evidence type="ECO:0000259" key="15">
    <source>
        <dbReference type="Pfam" id="PF07715"/>
    </source>
</evidence>
<comment type="subcellular location">
    <subcellularLocation>
        <location evidence="1 11">Cell outer membrane</location>
        <topology evidence="1 11">Multi-pass membrane protein</topology>
    </subcellularLocation>
</comment>
<dbReference type="Proteomes" id="UP000829194">
    <property type="component" value="Chromosome"/>
</dbReference>
<dbReference type="Pfam" id="PF00593">
    <property type="entry name" value="TonB_dep_Rec_b-barrel"/>
    <property type="match status" value="1"/>
</dbReference>
<sequence length="942" mass="103252">MSRSKPASSQHQFNRHLLTVALASLGLCSSWAAWSAELPSAAEAPAPQDAAPAAAQAAPQSAAHELDAVQVTGNRRVQSIQKYAGTIQSFSGEDLTKLGINTDFRNLQAVVPGLQITKQEGKYEIFLRGIGAADSDFSSDPSVATYYNGIYLPRPRSIGPMFFDVDRIEVNKGPQGTVRGRNATGGSINVISKRPELGVTSGGLKIGAGNYDFTTAEGVLNLPIGETFALRAALFDEERSSYITNGYPKSLFDAEGPSALDNQAARLSMLWEPNDKFSAFVMLDKVTERGTGDPGLFAERGLSAGYDIKDLNDPFKQYFRTQGKTTNDIEGVAGTFTYAFNDKVSVEFNTSYRKYDFYNRNASREWQLGPVYPGSEREAYFNPERLKWYDTFYQADKSSSTINELRFFGDTGRLIWSAGLFNYEEKYDYVSWDVGNGYFGDCDWWTPGTVCGYQDGLGGENRGDNSKVESNAVYGDFSFAATDSLRVIGGIRYTRDKKIARESNIKYQFIVPEELFQQFTGQPIDTSTNPYTTGLILGSPGFRLAPPGDRRGGDPSICTGWSPADLRCGPGGNTLDYFLGGFDSFGANDNWAQFLQKNRDQIQVIARSDFPGGKSEDVYKDSYVDWRVGFEYDVNPQVMLYGTVSTGTRSGGINRPLSLNDGSALAPSFEPEELTSYEAGIKGDYLWGETPVRLNASVFFYDYKNKVLQNLIDVPAPTPTNPNATSRQVFNDNAANASVLGLELEGRVGLPHGFNLGYNFTYLDATFDDSMVLDTRSGGLGLIVPLDGNRLPNTSKYNANVSLSQTIDINHGALSSFDWTINLTYRSDYYLTAFNSRGFGLDANGRVIEIPLKDMPFNNGSNPAAGGGPANGLAMRDDVDGFLTVNVSAGVNFGTDNQFRIDGFVSNLTDEVYSGKGFVNNATNIRYLNTPRMYGVRFSSQF</sequence>
<evidence type="ECO:0000256" key="8">
    <source>
        <dbReference type="ARBA" id="ARBA00023077"/>
    </source>
</evidence>
<dbReference type="EMBL" id="CP093547">
    <property type="protein sequence ID" value="UNP30155.1"/>
    <property type="molecule type" value="Genomic_DNA"/>
</dbReference>
<evidence type="ECO:0000256" key="10">
    <source>
        <dbReference type="ARBA" id="ARBA00023237"/>
    </source>
</evidence>
<dbReference type="RefSeq" id="WP_083512257.1">
    <property type="nucleotide sequence ID" value="NZ_CP011131.1"/>
</dbReference>
<feature type="chain" id="PRO_5045660854" evidence="13">
    <location>
        <begin position="33"/>
        <end position="942"/>
    </location>
</feature>
<keyword evidence="8 12" id="KW-0798">TonB box</keyword>
<evidence type="ECO:0000256" key="9">
    <source>
        <dbReference type="ARBA" id="ARBA00023136"/>
    </source>
</evidence>
<keyword evidence="3 11" id="KW-1134">Transmembrane beta strand</keyword>
<accession>A0ABY3XEQ2</accession>
<dbReference type="PANTHER" id="PTHR32552:SF81">
    <property type="entry name" value="TONB-DEPENDENT OUTER MEMBRANE RECEPTOR"/>
    <property type="match status" value="1"/>
</dbReference>
<keyword evidence="5 11" id="KW-0812">Transmembrane</keyword>